<comment type="caution">
    <text evidence="3">The sequence shown here is derived from an EMBL/GenBank/DDBJ whole genome shotgun (WGS) entry which is preliminary data.</text>
</comment>
<dbReference type="RefSeq" id="WP_179813512.1">
    <property type="nucleotide sequence ID" value="NZ_JACBZD010000001.1"/>
</dbReference>
<keyword evidence="4" id="KW-1185">Reference proteome</keyword>
<feature type="domain" description="Ricin B lectin" evidence="2">
    <location>
        <begin position="57"/>
        <end position="187"/>
    </location>
</feature>
<name>A0A852ZV37_9ACTN</name>
<dbReference type="InterPro" id="IPR000772">
    <property type="entry name" value="Ricin_B_lectin"/>
</dbReference>
<dbReference type="SUPFAM" id="SSF50370">
    <property type="entry name" value="Ricin B-like lectins"/>
    <property type="match status" value="1"/>
</dbReference>
<dbReference type="Gene3D" id="2.80.10.50">
    <property type="match status" value="2"/>
</dbReference>
<proteinExistence type="predicted"/>
<gene>
    <name evidence="3" type="ORF">FHU37_001587</name>
</gene>
<accession>A0A852ZV37</accession>
<dbReference type="SMART" id="SM00458">
    <property type="entry name" value="RICIN"/>
    <property type="match status" value="1"/>
</dbReference>
<dbReference type="AlphaFoldDB" id="A0A852ZV37"/>
<dbReference type="EMBL" id="JACBZD010000001">
    <property type="protein sequence ID" value="NYI04644.1"/>
    <property type="molecule type" value="Genomic_DNA"/>
</dbReference>
<protein>
    <recommendedName>
        <fullName evidence="2">Ricin B lectin domain-containing protein</fullName>
    </recommendedName>
</protein>
<keyword evidence="1" id="KW-0732">Signal</keyword>
<feature type="chain" id="PRO_5039402408" description="Ricin B lectin domain-containing protein" evidence="1">
    <location>
        <begin position="27"/>
        <end position="367"/>
    </location>
</feature>
<evidence type="ECO:0000313" key="4">
    <source>
        <dbReference type="Proteomes" id="UP000567795"/>
    </source>
</evidence>
<evidence type="ECO:0000256" key="1">
    <source>
        <dbReference type="SAM" id="SignalP"/>
    </source>
</evidence>
<dbReference type="PROSITE" id="PS50231">
    <property type="entry name" value="RICIN_B_LECTIN"/>
    <property type="match status" value="1"/>
</dbReference>
<evidence type="ECO:0000313" key="3">
    <source>
        <dbReference type="EMBL" id="NYI04644.1"/>
    </source>
</evidence>
<evidence type="ECO:0000259" key="2">
    <source>
        <dbReference type="SMART" id="SM00458"/>
    </source>
</evidence>
<dbReference type="InterPro" id="IPR035992">
    <property type="entry name" value="Ricin_B-like_lectins"/>
</dbReference>
<dbReference type="CDD" id="cd00161">
    <property type="entry name" value="beta-trefoil_Ricin-like"/>
    <property type="match status" value="1"/>
</dbReference>
<feature type="signal peptide" evidence="1">
    <location>
        <begin position="1"/>
        <end position="26"/>
    </location>
</feature>
<organism evidence="3 4">
    <name type="scientific">Allostreptomyces psammosilenae</name>
    <dbReference type="NCBI Taxonomy" id="1892865"/>
    <lineage>
        <taxon>Bacteria</taxon>
        <taxon>Bacillati</taxon>
        <taxon>Actinomycetota</taxon>
        <taxon>Actinomycetes</taxon>
        <taxon>Kitasatosporales</taxon>
        <taxon>Streptomycetaceae</taxon>
        <taxon>Allostreptomyces</taxon>
    </lineage>
</organism>
<dbReference type="Pfam" id="PF00652">
    <property type="entry name" value="Ricin_B_lectin"/>
    <property type="match status" value="1"/>
</dbReference>
<dbReference type="Proteomes" id="UP000567795">
    <property type="component" value="Unassembled WGS sequence"/>
</dbReference>
<sequence length="367" mass="38268">MRSSRRFRPRAALAPLIALAAALAIAVVPATQAGAAGTGGPAGTDGAAATAQVADLNGLTLTSVNNGRNLDVQNGNTGDGVFLVTNSAPGHHQEWSPVLRTDGSFTLVNDATGKCAAAGLPLRQQTCSGAAGQRWYFQPVSGAVDTYMVRNAGDHRCLDVVLAAQYDDAWTQTYGCNGSRAQQWRVPAWASAAAFDAAVQYAANRCQQDASTCSWRKGVQEPAAPLPTECVSPVWYNGTAAAVPWTFSLNTSSGWSSTLGVQFTSELGAGSPSPVQARVSLTISGSVTYDLREELGNSLTISIPPGQYGWVELSALATRVTGEWTFDAAGYPWTAQDTVTVPLRNDDQGGASVYLARAEAQFTGCGA</sequence>
<reference evidence="3 4" key="1">
    <citation type="submission" date="2020-07" db="EMBL/GenBank/DDBJ databases">
        <title>Sequencing the genomes of 1000 actinobacteria strains.</title>
        <authorList>
            <person name="Klenk H.-P."/>
        </authorList>
    </citation>
    <scope>NUCLEOTIDE SEQUENCE [LARGE SCALE GENOMIC DNA]</scope>
    <source>
        <strain evidence="3 4">DSM 42178</strain>
    </source>
</reference>